<dbReference type="Pfam" id="PF13878">
    <property type="entry name" value="zf-C2H2_3"/>
    <property type="match status" value="1"/>
</dbReference>
<evidence type="ECO:0000313" key="14">
    <source>
        <dbReference type="Proteomes" id="UP000515159"/>
    </source>
</evidence>
<dbReference type="GO" id="GO:0007064">
    <property type="term" value="P:mitotic sister chromatid cohesion"/>
    <property type="evidence" value="ECO:0007669"/>
    <property type="project" value="TreeGrafter"/>
</dbReference>
<evidence type="ECO:0000256" key="7">
    <source>
        <dbReference type="ARBA" id="ARBA00023242"/>
    </source>
</evidence>
<dbReference type="PANTHER" id="PTHR45884:SF3">
    <property type="entry name" value="N-ACETYLTRANSFERASE ESCO2"/>
    <property type="match status" value="1"/>
</dbReference>
<evidence type="ECO:0000256" key="1">
    <source>
        <dbReference type="ARBA" id="ARBA00004123"/>
    </source>
</evidence>
<feature type="region of interest" description="Disordered" evidence="11">
    <location>
        <begin position="1"/>
        <end position="23"/>
    </location>
</feature>
<dbReference type="GO" id="GO:0008270">
    <property type="term" value="F:zinc ion binding"/>
    <property type="evidence" value="ECO:0007669"/>
    <property type="project" value="UniProtKB-KW"/>
</dbReference>
<dbReference type="Pfam" id="PF13880">
    <property type="entry name" value="Acetyltransf_13"/>
    <property type="match status" value="1"/>
</dbReference>
<dbReference type="InterPro" id="IPR028009">
    <property type="entry name" value="ESCO_Acetyltransf_dom"/>
</dbReference>
<dbReference type="InterPro" id="IPR028005">
    <property type="entry name" value="AcTrfase_ESCO_Znf_dom"/>
</dbReference>
<dbReference type="FunCoup" id="A0A6P8PZS9">
    <property type="interactions" value="1608"/>
</dbReference>
<comment type="similarity">
    <text evidence="2">Belongs to the acetyltransferase family. ECO subfamily.</text>
</comment>
<feature type="region of interest" description="Disordered" evidence="11">
    <location>
        <begin position="155"/>
        <end position="180"/>
    </location>
</feature>
<organism evidence="14 15">
    <name type="scientific">Geotrypetes seraphini</name>
    <name type="common">Gaboon caecilian</name>
    <name type="synonym">Caecilia seraphini</name>
    <dbReference type="NCBI Taxonomy" id="260995"/>
    <lineage>
        <taxon>Eukaryota</taxon>
        <taxon>Metazoa</taxon>
        <taxon>Chordata</taxon>
        <taxon>Craniata</taxon>
        <taxon>Vertebrata</taxon>
        <taxon>Euteleostomi</taxon>
        <taxon>Amphibia</taxon>
        <taxon>Gymnophiona</taxon>
        <taxon>Geotrypetes</taxon>
    </lineage>
</organism>
<dbReference type="Proteomes" id="UP000515159">
    <property type="component" value="Chromosome 3"/>
</dbReference>
<feature type="region of interest" description="Disordered" evidence="11">
    <location>
        <begin position="427"/>
        <end position="459"/>
    </location>
</feature>
<reference evidence="15" key="1">
    <citation type="submission" date="2025-08" db="UniProtKB">
        <authorList>
            <consortium name="RefSeq"/>
        </authorList>
    </citation>
    <scope>IDENTIFICATION</scope>
</reference>
<evidence type="ECO:0000313" key="15">
    <source>
        <dbReference type="RefSeq" id="XP_033793422.1"/>
    </source>
</evidence>
<evidence type="ECO:0000256" key="6">
    <source>
        <dbReference type="ARBA" id="ARBA00022833"/>
    </source>
</evidence>
<evidence type="ECO:0000256" key="10">
    <source>
        <dbReference type="ARBA" id="ARBA00047902"/>
    </source>
</evidence>
<dbReference type="GO" id="GO:0005634">
    <property type="term" value="C:nucleus"/>
    <property type="evidence" value="ECO:0007669"/>
    <property type="project" value="UniProtKB-SubCell"/>
</dbReference>
<gene>
    <name evidence="15" type="primary">ESCO2</name>
</gene>
<keyword evidence="5" id="KW-0863">Zinc-finger</keyword>
<evidence type="ECO:0000256" key="2">
    <source>
        <dbReference type="ARBA" id="ARBA00005816"/>
    </source>
</evidence>
<feature type="compositionally biased region" description="Basic residues" evidence="11">
    <location>
        <begin position="162"/>
        <end position="172"/>
    </location>
</feature>
<proteinExistence type="inferred from homology"/>
<dbReference type="InParanoid" id="A0A6P8PZS9"/>
<comment type="catalytic activity">
    <reaction evidence="10">
        <text>L-lysyl-[protein] + acetyl-CoA = N(6)-acetyl-L-lysyl-[protein] + CoA + H(+)</text>
        <dbReference type="Rhea" id="RHEA:45948"/>
        <dbReference type="Rhea" id="RHEA-COMP:9752"/>
        <dbReference type="Rhea" id="RHEA-COMP:10731"/>
        <dbReference type="ChEBI" id="CHEBI:15378"/>
        <dbReference type="ChEBI" id="CHEBI:29969"/>
        <dbReference type="ChEBI" id="CHEBI:57287"/>
        <dbReference type="ChEBI" id="CHEBI:57288"/>
        <dbReference type="ChEBI" id="CHEBI:61930"/>
    </reaction>
</comment>
<dbReference type="GeneID" id="117357163"/>
<name>A0A6P8PZS9_GEOSA</name>
<evidence type="ECO:0000256" key="8">
    <source>
        <dbReference type="ARBA" id="ARBA00023306"/>
    </source>
</evidence>
<dbReference type="AlphaFoldDB" id="A0A6P8PZS9"/>
<keyword evidence="7" id="KW-0539">Nucleus</keyword>
<evidence type="ECO:0000256" key="11">
    <source>
        <dbReference type="SAM" id="MobiDB-lite"/>
    </source>
</evidence>
<dbReference type="CTD" id="157570"/>
<evidence type="ECO:0000259" key="12">
    <source>
        <dbReference type="Pfam" id="PF13878"/>
    </source>
</evidence>
<feature type="domain" description="N-acetyltransferase ESCO acetyl-transferase" evidence="13">
    <location>
        <begin position="620"/>
        <end position="687"/>
    </location>
</feature>
<keyword evidence="4" id="KW-0479">Metal-binding</keyword>
<dbReference type="OrthoDB" id="428854at2759"/>
<sequence>MMAAATPRKRKQRSLSPDSFCASGGPVKKILMDFNASASSLSTRAASNQILAFQANLEGNNSRAKKGSRLELEAEKENLDSSLLEELFNSPLQMATGPKTVYRLSLLNKSPKPGSPGKPAVPAESFYKKGKVYFTPLDRKLLKQSRSLKTINEGEHMPCPIKTKKREGRKSTSKNPASKYQAVSRLPIPLPKNGKKATSSMLPVKISLGSQLSNSVAKTQTNGPFRVLSLKTKPKAKLLVGAAFFVTGKKSHSIFRKPLQVTKSGQSASRPMVKEEQRKGAGTHTASTTYEKVPEDFKGTKLTKSTNVPKEKHIKIKEANLGENQKERFQIDREKFQLREVKISLQKIDKSHVIQASVLKNQTSSIAVNTEILGTGPSLHFVRDENKVTVPFTGAAQEKRASPLETAVYPMFSTPCTNKKRLQDFQEQLASSPLASSTPPAVASTGQLGLKPNKRKRESKDQLVIDAGQKHFGAITCRSCGMIYTAANPEDETQHIKYHQRFMEGIKFVGWKKEHIVAKFWNGKIIMIQPDDPKYAIKKAEEVRELVDNELGFKQTTLTCPNKTVTYLYISNEKKIVGCLIAEQIKKAFQVLPDTVSYEVQTLEIMERHRAWRCSTIPQTAVCGISRVWVFSLMRRRGIASRMVDAVRATFMYGSYLSTNEIAFSDPTPDGKLFATKYCKVPNFLVYNFVG</sequence>
<protein>
    <submittedName>
        <fullName evidence="15">N-acetyltransferase ESCO2</fullName>
    </submittedName>
</protein>
<keyword evidence="9" id="KW-0012">Acyltransferase</keyword>
<accession>A0A6P8PZS9</accession>
<evidence type="ECO:0000256" key="4">
    <source>
        <dbReference type="ARBA" id="ARBA00022723"/>
    </source>
</evidence>
<keyword evidence="6" id="KW-0862">Zinc</keyword>
<comment type="subcellular location">
    <subcellularLocation>
        <location evidence="1">Nucleus</location>
    </subcellularLocation>
</comment>
<keyword evidence="14" id="KW-1185">Reference proteome</keyword>
<feature type="domain" description="N-acetyltransferase ESCO zinc-finger" evidence="12">
    <location>
        <begin position="462"/>
        <end position="501"/>
    </location>
</feature>
<evidence type="ECO:0000256" key="5">
    <source>
        <dbReference type="ARBA" id="ARBA00022771"/>
    </source>
</evidence>
<keyword evidence="8" id="KW-0131">Cell cycle</keyword>
<feature type="compositionally biased region" description="Low complexity" evidence="11">
    <location>
        <begin position="429"/>
        <end position="445"/>
    </location>
</feature>
<keyword evidence="3" id="KW-0808">Transferase</keyword>
<evidence type="ECO:0000256" key="9">
    <source>
        <dbReference type="ARBA" id="ARBA00023315"/>
    </source>
</evidence>
<dbReference type="RefSeq" id="XP_033793422.1">
    <property type="nucleotide sequence ID" value="XM_033937531.1"/>
</dbReference>
<evidence type="ECO:0000259" key="13">
    <source>
        <dbReference type="Pfam" id="PF13880"/>
    </source>
</evidence>
<dbReference type="GO" id="GO:0061733">
    <property type="term" value="F:protein-lysine-acetyltransferase activity"/>
    <property type="evidence" value="ECO:0007669"/>
    <property type="project" value="TreeGrafter"/>
</dbReference>
<evidence type="ECO:0000256" key="3">
    <source>
        <dbReference type="ARBA" id="ARBA00022679"/>
    </source>
</evidence>
<feature type="region of interest" description="Disordered" evidence="11">
    <location>
        <begin position="260"/>
        <end position="289"/>
    </location>
</feature>
<dbReference type="KEGG" id="gsh:117357163"/>
<dbReference type="GO" id="GO:0000785">
    <property type="term" value="C:chromatin"/>
    <property type="evidence" value="ECO:0007669"/>
    <property type="project" value="TreeGrafter"/>
</dbReference>
<dbReference type="PANTHER" id="PTHR45884">
    <property type="entry name" value="N-ACETYLTRANSFERASE ECO"/>
    <property type="match status" value="1"/>
</dbReference>